<reference evidence="6" key="1">
    <citation type="submission" date="2021-01" db="EMBL/GenBank/DDBJ databases">
        <title>Whole genome shotgun sequence of Cellulomonas chitinilytica NBRC 110799.</title>
        <authorList>
            <person name="Komaki H."/>
            <person name="Tamura T."/>
        </authorList>
    </citation>
    <scope>NUCLEOTIDE SEQUENCE</scope>
    <source>
        <strain evidence="6">NBRC 110799</strain>
    </source>
</reference>
<evidence type="ECO:0000256" key="2">
    <source>
        <dbReference type="ARBA" id="ARBA00023172"/>
    </source>
</evidence>
<dbReference type="PANTHER" id="PTHR30349">
    <property type="entry name" value="PHAGE INTEGRASE-RELATED"/>
    <property type="match status" value="1"/>
</dbReference>
<dbReference type="Pfam" id="PF00589">
    <property type="entry name" value="Phage_integrase"/>
    <property type="match status" value="1"/>
</dbReference>
<dbReference type="Proteomes" id="UP000632740">
    <property type="component" value="Unassembled WGS sequence"/>
</dbReference>
<protein>
    <recommendedName>
        <fullName evidence="8">Integrase</fullName>
    </recommendedName>
</protein>
<evidence type="ECO:0000256" key="3">
    <source>
        <dbReference type="PROSITE-ProRule" id="PRU01248"/>
    </source>
</evidence>
<dbReference type="InterPro" id="IPR044068">
    <property type="entry name" value="CB"/>
</dbReference>
<proteinExistence type="predicted"/>
<dbReference type="AlphaFoldDB" id="A0A919P398"/>
<dbReference type="PROSITE" id="PS51900">
    <property type="entry name" value="CB"/>
    <property type="match status" value="1"/>
</dbReference>
<evidence type="ECO:0000313" key="6">
    <source>
        <dbReference type="EMBL" id="GIG20309.1"/>
    </source>
</evidence>
<keyword evidence="1 3" id="KW-0238">DNA-binding</keyword>
<feature type="domain" description="Tyr recombinase" evidence="4">
    <location>
        <begin position="125"/>
        <end position="319"/>
    </location>
</feature>
<dbReference type="InterPro" id="IPR011010">
    <property type="entry name" value="DNA_brk_join_enz"/>
</dbReference>
<dbReference type="InterPro" id="IPR050090">
    <property type="entry name" value="Tyrosine_recombinase_XerCD"/>
</dbReference>
<dbReference type="InterPro" id="IPR013762">
    <property type="entry name" value="Integrase-like_cat_sf"/>
</dbReference>
<feature type="domain" description="Core-binding (CB)" evidence="5">
    <location>
        <begin position="1"/>
        <end position="104"/>
    </location>
</feature>
<evidence type="ECO:0000259" key="4">
    <source>
        <dbReference type="PROSITE" id="PS51898"/>
    </source>
</evidence>
<dbReference type="PROSITE" id="PS51898">
    <property type="entry name" value="TYR_RECOMBINASE"/>
    <property type="match status" value="1"/>
</dbReference>
<dbReference type="SUPFAM" id="SSF56349">
    <property type="entry name" value="DNA breaking-rejoining enzymes"/>
    <property type="match status" value="1"/>
</dbReference>
<dbReference type="GO" id="GO:0015074">
    <property type="term" value="P:DNA integration"/>
    <property type="evidence" value="ECO:0007669"/>
    <property type="project" value="InterPro"/>
</dbReference>
<evidence type="ECO:0000259" key="5">
    <source>
        <dbReference type="PROSITE" id="PS51900"/>
    </source>
</evidence>
<evidence type="ECO:0008006" key="8">
    <source>
        <dbReference type="Google" id="ProtNLM"/>
    </source>
</evidence>
<keyword evidence="2" id="KW-0233">DNA recombination</keyword>
<organism evidence="6 7">
    <name type="scientific">Cellulomonas chitinilytica</name>
    <dbReference type="NCBI Taxonomy" id="398759"/>
    <lineage>
        <taxon>Bacteria</taxon>
        <taxon>Bacillati</taxon>
        <taxon>Actinomycetota</taxon>
        <taxon>Actinomycetes</taxon>
        <taxon>Micrococcales</taxon>
        <taxon>Cellulomonadaceae</taxon>
        <taxon>Cellulomonas</taxon>
    </lineage>
</organism>
<dbReference type="GO" id="GO:0003677">
    <property type="term" value="F:DNA binding"/>
    <property type="evidence" value="ECO:0007669"/>
    <property type="project" value="UniProtKB-UniRule"/>
</dbReference>
<name>A0A919P398_9CELL</name>
<dbReference type="PANTHER" id="PTHR30349:SF90">
    <property type="entry name" value="TYROSINE RECOMBINASE XERD"/>
    <property type="match status" value="1"/>
</dbReference>
<dbReference type="GO" id="GO:0006310">
    <property type="term" value="P:DNA recombination"/>
    <property type="evidence" value="ECO:0007669"/>
    <property type="project" value="UniProtKB-KW"/>
</dbReference>
<sequence length="345" mass="37219">MLLIDVVDPFLLDRATLTRRGLSDTSRAAYRADVATWARQIARLDGRLPQRPTADDPDPFRVVAVADLTETTIKSAYRVIRLTEAPATVQRRVGTLRLLVHWLQVEGHLVGDPTLRIEAPLRPTRLPAGWDDAELARLATTVWADRPGRPNARRWPALERACFAILATTGLRAAELCALTNLSIRDAGQEALLDVIGKGDQQRAVPIPPEAVSVVQEYVAERDARLGTQPPSGPLLLTTQAAPLTRGALRHLVDGWISRSGISRFDGEAVHALRHSYAKGLIRSGVPAPAVQTLLGHQDLKTTGIYVKATAADVRDAALLSPARRVLRDVVGPATAGAAGARPDG</sequence>
<evidence type="ECO:0000313" key="7">
    <source>
        <dbReference type="Proteomes" id="UP000632740"/>
    </source>
</evidence>
<evidence type="ECO:0000256" key="1">
    <source>
        <dbReference type="ARBA" id="ARBA00023125"/>
    </source>
</evidence>
<keyword evidence="7" id="KW-1185">Reference proteome</keyword>
<dbReference type="InterPro" id="IPR002104">
    <property type="entry name" value="Integrase_catalytic"/>
</dbReference>
<gene>
    <name evidence="6" type="ORF">Cch01nite_10330</name>
</gene>
<accession>A0A919P398</accession>
<dbReference type="Gene3D" id="1.10.443.10">
    <property type="entry name" value="Intergrase catalytic core"/>
    <property type="match status" value="1"/>
</dbReference>
<dbReference type="RefSeq" id="WP_203749526.1">
    <property type="nucleotide sequence ID" value="NZ_BONK01000003.1"/>
</dbReference>
<dbReference type="EMBL" id="BONK01000003">
    <property type="protein sequence ID" value="GIG20309.1"/>
    <property type="molecule type" value="Genomic_DNA"/>
</dbReference>
<comment type="caution">
    <text evidence="6">The sequence shown here is derived from an EMBL/GenBank/DDBJ whole genome shotgun (WGS) entry which is preliminary data.</text>
</comment>